<comment type="similarity">
    <text evidence="2">Belongs to the glucose-6-phosphate 1-epimerase family.</text>
</comment>
<reference evidence="8" key="2">
    <citation type="submission" date="2017-01" db="EMBL/GenBank/DDBJ databases">
        <authorList>
            <person name="Wang Y."/>
            <person name="White M."/>
            <person name="Kvist S."/>
            <person name="Moncalvo J.-M."/>
        </authorList>
    </citation>
    <scope>NUCLEOTIDE SEQUENCE [LARGE SCALE GENOMIC DNA]</scope>
    <source>
        <strain evidence="8">COL-18-3</strain>
    </source>
</reference>
<evidence type="ECO:0000256" key="3">
    <source>
        <dbReference type="ARBA" id="ARBA00012083"/>
    </source>
</evidence>
<reference evidence="7" key="1">
    <citation type="submission" date="2017-01" db="EMBL/GenBank/DDBJ databases">
        <authorList>
            <person name="Mah S.A."/>
            <person name="Swanson W.J."/>
            <person name="Moy G.W."/>
            <person name="Vacquier V.D."/>
        </authorList>
    </citation>
    <scope>NUCLEOTIDE SEQUENCE [LARGE SCALE GENOMIC DNA]</scope>
    <source>
        <strain evidence="7">COL-18-3</strain>
    </source>
</reference>
<accession>A0A1R1PRJ5</accession>
<feature type="binding site" evidence="5">
    <location>
        <position position="85"/>
    </location>
    <ligand>
        <name>substrate</name>
    </ligand>
</feature>
<comment type="caution">
    <text evidence="7">The sequence shown here is derived from an EMBL/GenBank/DDBJ whole genome shotgun (WGS) entry which is preliminary data.</text>
</comment>
<sequence length="257" mass="29047">MKDLVNTITDKDGNVVKVSMTNNEGSSVTIHTYGATIISWICKGEEQLFLSKKAVLDGTKAIRGGIPVVFPQFGPGALPQHGFARTTVWEFLGYKVCQSGIRVKFLLKHNANTLSTPWGYKFKLYYTIELTKNSLELTLECTNLDDVPLEYTTLLHTYFRADIDQTKVHGLEGLKYNDMVAKSSDSVETGKILTISERIDRSYKNTPEIVKVEVGNGRKIEIKSNNFKDTGMYIYAPFSAFLPVWEKIEMLYRTLLH</sequence>
<evidence type="ECO:0000256" key="5">
    <source>
        <dbReference type="PIRSR" id="PIRSR016020-2"/>
    </source>
</evidence>
<comment type="catalytic activity">
    <reaction evidence="1">
        <text>alpha-D-glucose 6-phosphate = beta-D-glucose 6-phosphate</text>
        <dbReference type="Rhea" id="RHEA:16249"/>
        <dbReference type="ChEBI" id="CHEBI:58225"/>
        <dbReference type="ChEBI" id="CHEBI:58247"/>
        <dbReference type="EC" id="5.1.3.15"/>
    </reaction>
</comment>
<dbReference type="Proteomes" id="UP000188320">
    <property type="component" value="Unassembled WGS sequence"/>
</dbReference>
<organism evidence="7 8">
    <name type="scientific">Zancudomyces culisetae</name>
    <name type="common">Gut fungus</name>
    <name type="synonym">Smittium culisetae</name>
    <dbReference type="NCBI Taxonomy" id="1213189"/>
    <lineage>
        <taxon>Eukaryota</taxon>
        <taxon>Fungi</taxon>
        <taxon>Fungi incertae sedis</taxon>
        <taxon>Zoopagomycota</taxon>
        <taxon>Kickxellomycotina</taxon>
        <taxon>Harpellomycetes</taxon>
        <taxon>Harpellales</taxon>
        <taxon>Legeriomycetaceae</taxon>
        <taxon>Zancudomyces</taxon>
    </lineage>
</organism>
<dbReference type="Gene3D" id="2.70.98.10">
    <property type="match status" value="1"/>
</dbReference>
<dbReference type="PIRSF" id="PIRSF016020">
    <property type="entry name" value="PHexose_mutarotase"/>
    <property type="match status" value="1"/>
</dbReference>
<evidence type="ECO:0000313" key="8">
    <source>
        <dbReference type="Proteomes" id="UP000188320"/>
    </source>
</evidence>
<dbReference type="EMBL" id="LSSK01001872">
    <property type="protein sequence ID" value="OMH78631.1"/>
    <property type="molecule type" value="Genomic_DNA"/>
</dbReference>
<evidence type="ECO:0000313" key="7">
    <source>
        <dbReference type="EMBL" id="OMH83574.1"/>
    </source>
</evidence>
<feature type="binding site" evidence="5">
    <location>
        <position position="80"/>
    </location>
    <ligand>
        <name>substrate</name>
    </ligand>
</feature>
<dbReference type="EMBL" id="LSSK01000362">
    <property type="protein sequence ID" value="OMH83574.1"/>
    <property type="molecule type" value="Genomic_DNA"/>
</dbReference>
<proteinExistence type="inferred from homology"/>
<keyword evidence="4" id="KW-0413">Isomerase</keyword>
<protein>
    <recommendedName>
        <fullName evidence="3">glucose-6-phosphate 1-epimerase</fullName>
        <ecNumber evidence="3">5.1.3.15</ecNumber>
    </recommendedName>
</protein>
<dbReference type="InterPro" id="IPR025532">
    <property type="entry name" value="G6P_1-epimerase"/>
</dbReference>
<evidence type="ECO:0000256" key="2">
    <source>
        <dbReference type="ARBA" id="ARBA00005866"/>
    </source>
</evidence>
<dbReference type="SUPFAM" id="SSF74650">
    <property type="entry name" value="Galactose mutarotase-like"/>
    <property type="match status" value="1"/>
</dbReference>
<dbReference type="Pfam" id="PF01263">
    <property type="entry name" value="Aldose_epim"/>
    <property type="match status" value="1"/>
</dbReference>
<dbReference type="GO" id="GO:0005975">
    <property type="term" value="P:carbohydrate metabolic process"/>
    <property type="evidence" value="ECO:0007669"/>
    <property type="project" value="InterPro"/>
</dbReference>
<gene>
    <name evidence="7" type="ORF">AX774_g2913</name>
    <name evidence="6" type="ORF">AX774_g7963</name>
</gene>
<evidence type="ECO:0000256" key="1">
    <source>
        <dbReference type="ARBA" id="ARBA00001096"/>
    </source>
</evidence>
<dbReference type="GO" id="GO:0030246">
    <property type="term" value="F:carbohydrate binding"/>
    <property type="evidence" value="ECO:0007669"/>
    <property type="project" value="InterPro"/>
</dbReference>
<keyword evidence="8" id="KW-1185">Reference proteome</keyword>
<dbReference type="InterPro" id="IPR008183">
    <property type="entry name" value="Aldose_1/G6P_1-epimerase"/>
</dbReference>
<dbReference type="GO" id="GO:0005737">
    <property type="term" value="C:cytoplasm"/>
    <property type="evidence" value="ECO:0007669"/>
    <property type="project" value="TreeGrafter"/>
</dbReference>
<dbReference type="PANTHER" id="PTHR11122:SF13">
    <property type="entry name" value="GLUCOSE-6-PHOSPHATE 1-EPIMERASE"/>
    <property type="match status" value="1"/>
</dbReference>
<dbReference type="EC" id="5.1.3.15" evidence="3"/>
<feature type="binding site" evidence="5">
    <location>
        <position position="63"/>
    </location>
    <ligand>
        <name>substrate</name>
    </ligand>
</feature>
<dbReference type="InterPro" id="IPR011013">
    <property type="entry name" value="Gal_mutarotase_sf_dom"/>
</dbReference>
<evidence type="ECO:0000256" key="4">
    <source>
        <dbReference type="ARBA" id="ARBA00023235"/>
    </source>
</evidence>
<dbReference type="AlphaFoldDB" id="A0A1R1PRJ5"/>
<evidence type="ECO:0000313" key="6">
    <source>
        <dbReference type="EMBL" id="OMH78631.1"/>
    </source>
</evidence>
<dbReference type="PANTHER" id="PTHR11122">
    <property type="entry name" value="APOSPORY-ASSOCIATED PROTEIN C-RELATED"/>
    <property type="match status" value="1"/>
</dbReference>
<dbReference type="OrthoDB" id="1659429at2759"/>
<dbReference type="GO" id="GO:0047938">
    <property type="term" value="F:glucose-6-phosphate 1-epimerase activity"/>
    <property type="evidence" value="ECO:0007669"/>
    <property type="project" value="UniProtKB-EC"/>
</dbReference>
<dbReference type="InterPro" id="IPR014718">
    <property type="entry name" value="GH-type_carb-bd"/>
</dbReference>
<name>A0A1R1PRJ5_ZANCU</name>